<dbReference type="HOGENOM" id="CLU_3295874_0_0_9"/>
<accession>C7G711</accession>
<sequence>MQPNDKKMTACRHFFIVCFVDRAKARQSGKSLIFRTCTAD</sequence>
<proteinExistence type="predicted"/>
<name>C7G711_9FIRM</name>
<organism evidence="1 2">
    <name type="scientific">Roseburia intestinalis L1-82</name>
    <dbReference type="NCBI Taxonomy" id="536231"/>
    <lineage>
        <taxon>Bacteria</taxon>
        <taxon>Bacillati</taxon>
        <taxon>Bacillota</taxon>
        <taxon>Clostridia</taxon>
        <taxon>Lachnospirales</taxon>
        <taxon>Lachnospiraceae</taxon>
        <taxon>Roseburia</taxon>
    </lineage>
</organism>
<evidence type="ECO:0000313" key="2">
    <source>
        <dbReference type="Proteomes" id="UP000004828"/>
    </source>
</evidence>
<evidence type="ECO:0000313" key="1">
    <source>
        <dbReference type="EMBL" id="EEV02376.1"/>
    </source>
</evidence>
<protein>
    <submittedName>
        <fullName evidence="1">Uncharacterized protein</fullName>
    </submittedName>
</protein>
<reference evidence="1 2" key="1">
    <citation type="submission" date="2009-08" db="EMBL/GenBank/DDBJ databases">
        <authorList>
            <person name="Weinstock G."/>
            <person name="Sodergren E."/>
            <person name="Clifton S."/>
            <person name="Fulton L."/>
            <person name="Fulton B."/>
            <person name="Courtney L."/>
            <person name="Fronick C."/>
            <person name="Harrison M."/>
            <person name="Strong C."/>
            <person name="Farmer C."/>
            <person name="Delahaunty K."/>
            <person name="Markovic C."/>
            <person name="Hall O."/>
            <person name="Minx P."/>
            <person name="Tomlinson C."/>
            <person name="Mitreva M."/>
            <person name="Nelson J."/>
            <person name="Hou S."/>
            <person name="Wollam A."/>
            <person name="Pepin K.H."/>
            <person name="Johnson M."/>
            <person name="Bhonagiri V."/>
            <person name="Nash W.E."/>
            <person name="Warren W."/>
            <person name="Chinwalla A."/>
            <person name="Mardis E.R."/>
            <person name="Wilson R.K."/>
        </authorList>
    </citation>
    <scope>NUCLEOTIDE SEQUENCE [LARGE SCALE GENOMIC DNA]</scope>
    <source>
        <strain evidence="1 2">L1-82</strain>
    </source>
</reference>
<dbReference type="Proteomes" id="UP000004828">
    <property type="component" value="Unassembled WGS sequence"/>
</dbReference>
<dbReference type="AlphaFoldDB" id="C7G711"/>
<gene>
    <name evidence="1" type="ORF">ROSINTL182_05678</name>
</gene>
<dbReference type="EMBL" id="ABYJ02000038">
    <property type="protein sequence ID" value="EEV02376.1"/>
    <property type="molecule type" value="Genomic_DNA"/>
</dbReference>
<comment type="caution">
    <text evidence="1">The sequence shown here is derived from an EMBL/GenBank/DDBJ whole genome shotgun (WGS) entry which is preliminary data.</text>
</comment>